<evidence type="ECO:0000313" key="2">
    <source>
        <dbReference type="EMBL" id="GIY70014.1"/>
    </source>
</evidence>
<proteinExistence type="predicted"/>
<name>A0AAV4VJ78_9ARAC</name>
<dbReference type="EMBL" id="BPLQ01013129">
    <property type="protein sequence ID" value="GIY70014.1"/>
    <property type="molecule type" value="Genomic_DNA"/>
</dbReference>
<dbReference type="AlphaFoldDB" id="A0AAV4VJ78"/>
<keyword evidence="3" id="KW-1185">Reference proteome</keyword>
<evidence type="ECO:0000256" key="1">
    <source>
        <dbReference type="SAM" id="MobiDB-lite"/>
    </source>
</evidence>
<gene>
    <name evidence="2" type="ORF">CDAR_536681</name>
</gene>
<feature type="region of interest" description="Disordered" evidence="1">
    <location>
        <begin position="112"/>
        <end position="143"/>
    </location>
</feature>
<protein>
    <submittedName>
        <fullName evidence="2">Uncharacterized protein</fullName>
    </submittedName>
</protein>
<dbReference type="Proteomes" id="UP001054837">
    <property type="component" value="Unassembled WGS sequence"/>
</dbReference>
<evidence type="ECO:0000313" key="3">
    <source>
        <dbReference type="Proteomes" id="UP001054837"/>
    </source>
</evidence>
<reference evidence="2 3" key="1">
    <citation type="submission" date="2021-06" db="EMBL/GenBank/DDBJ databases">
        <title>Caerostris darwini draft genome.</title>
        <authorList>
            <person name="Kono N."/>
            <person name="Arakawa K."/>
        </authorList>
    </citation>
    <scope>NUCLEOTIDE SEQUENCE [LARGE SCALE GENOMIC DNA]</scope>
</reference>
<feature type="compositionally biased region" description="Polar residues" evidence="1">
    <location>
        <begin position="134"/>
        <end position="143"/>
    </location>
</feature>
<comment type="caution">
    <text evidence="2">The sequence shown here is derived from an EMBL/GenBank/DDBJ whole genome shotgun (WGS) entry which is preliminary data.</text>
</comment>
<sequence length="143" mass="16577">MHSCIKIKEGLFPVVSYNHRWSDCSYQNKRMCCFPFDLSIWGFSIVKVWVAKDCLAAGSECLSAYLLIRVNCREEIELFVLRWSENPYLSICLVTRIGDDPWIDRTKFLKGEEGNRDKKSSKHSAKPEKRYRGNPSTESSKTT</sequence>
<accession>A0AAV4VJ78</accession>
<organism evidence="2 3">
    <name type="scientific">Caerostris darwini</name>
    <dbReference type="NCBI Taxonomy" id="1538125"/>
    <lineage>
        <taxon>Eukaryota</taxon>
        <taxon>Metazoa</taxon>
        <taxon>Ecdysozoa</taxon>
        <taxon>Arthropoda</taxon>
        <taxon>Chelicerata</taxon>
        <taxon>Arachnida</taxon>
        <taxon>Araneae</taxon>
        <taxon>Araneomorphae</taxon>
        <taxon>Entelegynae</taxon>
        <taxon>Araneoidea</taxon>
        <taxon>Araneidae</taxon>
        <taxon>Caerostris</taxon>
    </lineage>
</organism>